<keyword evidence="2" id="KW-1185">Reference proteome</keyword>
<gene>
    <name evidence="1" type="ORF">FB470_000022</name>
</gene>
<sequence>MTHPTTGHHHGHAPANRRRRILKTAAPLLVRVPAARARRAVILLHDERGLTEAAEAGCRALAGCGYLAVAPLLYYDTGGRIFPDGNFAALEPGDLAADVAGALGHLDRRLGLSPRATAVAGLGQGAHLAAWAAAEHGLPAFGVEPREGPWPALPALPVLTGGLGASWLSLRDEAGTWDEAVRFLDSARTLLPDEETE</sequence>
<comment type="caution">
    <text evidence="1">The sequence shown here is derived from an EMBL/GenBank/DDBJ whole genome shotgun (WGS) entry which is preliminary data.</text>
</comment>
<dbReference type="Proteomes" id="UP001229651">
    <property type="component" value="Unassembled WGS sequence"/>
</dbReference>
<protein>
    <recommendedName>
        <fullName evidence="3">Dienelactone hydrolase domain-containing protein</fullName>
    </recommendedName>
</protein>
<evidence type="ECO:0008006" key="3">
    <source>
        <dbReference type="Google" id="ProtNLM"/>
    </source>
</evidence>
<organism evidence="1 2">
    <name type="scientific">Amycolatopsis thermophila</name>
    <dbReference type="NCBI Taxonomy" id="206084"/>
    <lineage>
        <taxon>Bacteria</taxon>
        <taxon>Bacillati</taxon>
        <taxon>Actinomycetota</taxon>
        <taxon>Actinomycetes</taxon>
        <taxon>Pseudonocardiales</taxon>
        <taxon>Pseudonocardiaceae</taxon>
        <taxon>Amycolatopsis</taxon>
    </lineage>
</organism>
<dbReference type="InterPro" id="IPR029058">
    <property type="entry name" value="AB_hydrolase_fold"/>
</dbReference>
<proteinExistence type="predicted"/>
<evidence type="ECO:0000313" key="1">
    <source>
        <dbReference type="EMBL" id="MDQ0376028.1"/>
    </source>
</evidence>
<accession>A0ABU0ELS8</accession>
<evidence type="ECO:0000313" key="2">
    <source>
        <dbReference type="Proteomes" id="UP001229651"/>
    </source>
</evidence>
<dbReference type="RefSeq" id="WP_306987686.1">
    <property type="nucleotide sequence ID" value="NZ_JAUSUT010000001.1"/>
</dbReference>
<dbReference type="SUPFAM" id="SSF53474">
    <property type="entry name" value="alpha/beta-Hydrolases"/>
    <property type="match status" value="1"/>
</dbReference>
<dbReference type="Gene3D" id="3.40.50.1820">
    <property type="entry name" value="alpha/beta hydrolase"/>
    <property type="match status" value="1"/>
</dbReference>
<reference evidence="1 2" key="1">
    <citation type="submission" date="2023-07" db="EMBL/GenBank/DDBJ databases">
        <title>Sequencing the genomes of 1000 actinobacteria strains.</title>
        <authorList>
            <person name="Klenk H.-P."/>
        </authorList>
    </citation>
    <scope>NUCLEOTIDE SEQUENCE [LARGE SCALE GENOMIC DNA]</scope>
    <source>
        <strain evidence="1 2">DSM 45805</strain>
    </source>
</reference>
<name>A0ABU0ELS8_9PSEU</name>
<dbReference type="EMBL" id="JAUSUT010000001">
    <property type="protein sequence ID" value="MDQ0376028.1"/>
    <property type="molecule type" value="Genomic_DNA"/>
</dbReference>